<proteinExistence type="predicted"/>
<dbReference type="RefSeq" id="WP_000531359.1">
    <property type="nucleotide sequence ID" value="NZ_CP024655.1"/>
</dbReference>
<reference evidence="3" key="3">
    <citation type="submission" date="2022-07" db="EMBL/GenBank/DDBJ databases">
        <title>Identification and characterization of Bacillus thuringiensis and other Bacillus cereus group isolates from spinach by whole genome sequencing.</title>
        <authorList>
            <person name="Zao X."/>
            <person name="Zervas A."/>
            <person name="Hendriks M."/>
            <person name="Rajkovic A."/>
            <person name="Van Overbeek L."/>
            <person name="Hendriksen N.B."/>
            <person name="Uyttendaele M."/>
        </authorList>
    </citation>
    <scope>NUCLEOTIDE SEQUENCE</scope>
    <source>
        <strain evidence="3">781001F-1</strain>
    </source>
</reference>
<evidence type="ECO:0000313" key="1">
    <source>
        <dbReference type="EMBL" id="KAB2450162.1"/>
    </source>
</evidence>
<name>A0A150B1G9_BACCE</name>
<comment type="caution">
    <text evidence="2">The sequence shown here is derived from an EMBL/GenBank/DDBJ whole genome shotgun (WGS) entry which is preliminary data.</text>
</comment>
<organism evidence="2 4">
    <name type="scientific">Bacillus cereus</name>
    <dbReference type="NCBI Taxonomy" id="1396"/>
    <lineage>
        <taxon>Bacteria</taxon>
        <taxon>Bacillati</taxon>
        <taxon>Bacillota</taxon>
        <taxon>Bacilli</taxon>
        <taxon>Bacillales</taxon>
        <taxon>Bacillaceae</taxon>
        <taxon>Bacillus</taxon>
        <taxon>Bacillus cereus group</taxon>
    </lineage>
</organism>
<dbReference type="EMBL" id="JANHEB010000005">
    <property type="protein sequence ID" value="MCQ6284295.1"/>
    <property type="molecule type" value="Genomic_DNA"/>
</dbReference>
<dbReference type="Proteomes" id="UP000461739">
    <property type="component" value="Unassembled WGS sequence"/>
</dbReference>
<dbReference type="AlphaFoldDB" id="A0A150B1G9"/>
<dbReference type="Proteomes" id="UP000075591">
    <property type="component" value="Unassembled WGS sequence"/>
</dbReference>
<dbReference type="Pfam" id="PF13780">
    <property type="entry name" value="DUF4176"/>
    <property type="match status" value="1"/>
</dbReference>
<evidence type="ECO:0000313" key="2">
    <source>
        <dbReference type="EMBL" id="KXX93792.1"/>
    </source>
</evidence>
<dbReference type="PATRIC" id="fig|1396.432.peg.4796"/>
<evidence type="ECO:0000313" key="3">
    <source>
        <dbReference type="EMBL" id="MCQ6284295.1"/>
    </source>
</evidence>
<dbReference type="Proteomes" id="UP001204643">
    <property type="component" value="Unassembled WGS sequence"/>
</dbReference>
<reference evidence="1 5" key="2">
    <citation type="submission" date="2019-10" db="EMBL/GenBank/DDBJ databases">
        <title>Bacillus from the desert of Cuatro Cinegas, Coahuila.</title>
        <authorList>
            <person name="Olmedo-Alvarez G."/>
            <person name="Saldana S."/>
            <person name="Barcelo D."/>
        </authorList>
    </citation>
    <scope>NUCLEOTIDE SEQUENCE [LARGE SCALE GENOMIC DNA]</scope>
    <source>
        <strain evidence="1 5">CH316_11T</strain>
    </source>
</reference>
<sequence length="94" mass="11224">MGQNLELELLPIGSVVMFKDWEHPLMVYGRRQMDSETKTTWDYVCCYFPHGNISSEYNFFLNHEDISSVLHLGFINETELEFQKLFKKEIEEKQ</sequence>
<accession>A0A150B1G9</accession>
<evidence type="ECO:0000313" key="5">
    <source>
        <dbReference type="Proteomes" id="UP000461739"/>
    </source>
</evidence>
<evidence type="ECO:0000313" key="4">
    <source>
        <dbReference type="Proteomes" id="UP000075591"/>
    </source>
</evidence>
<dbReference type="InterPro" id="IPR025233">
    <property type="entry name" value="DUF4176"/>
</dbReference>
<gene>
    <name evidence="2" type="ORF">AT274_12915</name>
    <name evidence="1" type="ORF">F8165_11455</name>
    <name evidence="3" type="ORF">NPM19_06395</name>
</gene>
<reference evidence="2 4" key="1">
    <citation type="submission" date="2015-12" db="EMBL/GenBank/DDBJ databases">
        <title>Bacillus cereus Group isolate.</title>
        <authorList>
            <person name="Kovac J."/>
        </authorList>
    </citation>
    <scope>NUCLEOTIDE SEQUENCE [LARGE SCALE GENOMIC DNA]</scope>
    <source>
        <strain evidence="2 4">FSL W8-0275</strain>
    </source>
</reference>
<protein>
    <submittedName>
        <fullName evidence="1">DUF4176 domain-containing protein</fullName>
    </submittedName>
</protein>
<dbReference type="EMBL" id="WBPI01000006">
    <property type="protein sequence ID" value="KAB2450162.1"/>
    <property type="molecule type" value="Genomic_DNA"/>
</dbReference>
<dbReference type="EMBL" id="LOMT01000106">
    <property type="protein sequence ID" value="KXX93792.1"/>
    <property type="molecule type" value="Genomic_DNA"/>
</dbReference>